<keyword evidence="3" id="KW-1185">Reference proteome</keyword>
<dbReference type="Proteomes" id="UP000624703">
    <property type="component" value="Unassembled WGS sequence"/>
</dbReference>
<dbReference type="PANTHER" id="PTHR33608:SF6">
    <property type="entry name" value="BLL2464 PROTEIN"/>
    <property type="match status" value="1"/>
</dbReference>
<dbReference type="InterPro" id="IPR002881">
    <property type="entry name" value="DUF58"/>
</dbReference>
<accession>A0A8J7MF12</accession>
<name>A0A8J7MF12_9BACT</name>
<feature type="domain" description="DUF58" evidence="1">
    <location>
        <begin position="45"/>
        <end position="257"/>
    </location>
</feature>
<proteinExistence type="predicted"/>
<dbReference type="RefSeq" id="WP_200311275.1">
    <property type="nucleotide sequence ID" value="NZ_JAENIM010000039.1"/>
</dbReference>
<dbReference type="SUPFAM" id="SSF53300">
    <property type="entry name" value="vWA-like"/>
    <property type="match status" value="1"/>
</dbReference>
<gene>
    <name evidence="2" type="ORF">JIN82_08870</name>
</gene>
<dbReference type="EMBL" id="JAENIM010000039">
    <property type="protein sequence ID" value="MBK1791263.1"/>
    <property type="molecule type" value="Genomic_DNA"/>
</dbReference>
<dbReference type="AlphaFoldDB" id="A0A8J7MF12"/>
<comment type="caution">
    <text evidence="2">The sequence shown here is derived from an EMBL/GenBank/DDBJ whole genome shotgun (WGS) entry which is preliminary data.</text>
</comment>
<evidence type="ECO:0000259" key="1">
    <source>
        <dbReference type="Pfam" id="PF01882"/>
    </source>
</evidence>
<dbReference type="InterPro" id="IPR036465">
    <property type="entry name" value="vWFA_dom_sf"/>
</dbReference>
<reference evidence="2" key="1">
    <citation type="submission" date="2021-01" db="EMBL/GenBank/DDBJ databases">
        <title>Modified the classification status of verrucomicrobia.</title>
        <authorList>
            <person name="Feng X."/>
        </authorList>
    </citation>
    <scope>NUCLEOTIDE SEQUENCE</scope>
    <source>
        <strain evidence="2">_KCTC 22039</strain>
    </source>
</reference>
<sequence length="295" mass="33927">MTSDSIEEIMQRVHRLEIKAKRLASESFGGEYHSSFKGRGLDFEDFREYQHGDEPRFIDWNVTARKNTPYIRTFREERELSVILAIDISASSHYGSVHLSKRELAAEVAALLAFTAKFNGDKVGLLLFAGEPVLYLPPKKGTRHTLRMIREILAAEPSKPQTNIPAACKFLTHTVQRRSLVFMISDFMDHDLNRPIGALSHKHETIAVRIYDPVEKKLPQVGKVNLRDPETGAEVMVNTNNSNVRMAYEKLMRRQREAVDKTLKKHQIDSISLSTASDYLMPLHKFFRQRAKHRR</sequence>
<evidence type="ECO:0000313" key="2">
    <source>
        <dbReference type="EMBL" id="MBK1791263.1"/>
    </source>
</evidence>
<dbReference type="PANTHER" id="PTHR33608">
    <property type="entry name" value="BLL2464 PROTEIN"/>
    <property type="match status" value="1"/>
</dbReference>
<protein>
    <submittedName>
        <fullName evidence="2">DUF58 domain-containing protein</fullName>
    </submittedName>
</protein>
<dbReference type="Gene3D" id="3.40.50.410">
    <property type="entry name" value="von Willebrand factor, type A domain"/>
    <property type="match status" value="1"/>
</dbReference>
<dbReference type="Pfam" id="PF01882">
    <property type="entry name" value="DUF58"/>
    <property type="match status" value="1"/>
</dbReference>
<organism evidence="2 3">
    <name type="scientific">Persicirhabdus sediminis</name>
    <dbReference type="NCBI Taxonomy" id="454144"/>
    <lineage>
        <taxon>Bacteria</taxon>
        <taxon>Pseudomonadati</taxon>
        <taxon>Verrucomicrobiota</taxon>
        <taxon>Verrucomicrobiia</taxon>
        <taxon>Verrucomicrobiales</taxon>
        <taxon>Verrucomicrobiaceae</taxon>
        <taxon>Persicirhabdus</taxon>
    </lineage>
</organism>
<evidence type="ECO:0000313" key="3">
    <source>
        <dbReference type="Proteomes" id="UP000624703"/>
    </source>
</evidence>